<dbReference type="Proteomes" id="UP001302072">
    <property type="component" value="Chromosome"/>
</dbReference>
<accession>A0ABY9YQT0</accession>
<dbReference type="EMBL" id="CP115541">
    <property type="protein sequence ID" value="WNH52568.1"/>
    <property type="molecule type" value="Genomic_DNA"/>
</dbReference>
<name>A0ABY9YQT0_9GAMM</name>
<protein>
    <submittedName>
        <fullName evidence="1">DUF4279 domain-containing protein</fullName>
    </submittedName>
</protein>
<dbReference type="RefSeq" id="WP_311191761.1">
    <property type="nucleotide sequence ID" value="NZ_CP115541.1"/>
</dbReference>
<keyword evidence="2" id="KW-1185">Reference proteome</keyword>
<gene>
    <name evidence="1" type="ORF">PDM29_19975</name>
</gene>
<sequence length="140" mass="16117">MNEYTYILDIRLYHPSVDPEQVSQTLGMTPKNKAKAGEPRFTPKGRRLEGVHSQSYWSCDPFDMRWCSSHERSVDDALVDILEVLEPHSDFLLELARDGRNTIWFSSHSNRNFTIEIPPDTLARLAALKISLVHDVYQGE</sequence>
<evidence type="ECO:0000313" key="2">
    <source>
        <dbReference type="Proteomes" id="UP001302072"/>
    </source>
</evidence>
<proteinExistence type="predicted"/>
<organism evidence="1 2">
    <name type="scientific">Stenotrophomonas oahuensis</name>
    <dbReference type="NCBI Taxonomy" id="3003271"/>
    <lineage>
        <taxon>Bacteria</taxon>
        <taxon>Pseudomonadati</taxon>
        <taxon>Pseudomonadota</taxon>
        <taxon>Gammaproteobacteria</taxon>
        <taxon>Lysobacterales</taxon>
        <taxon>Lysobacteraceae</taxon>
        <taxon>Stenotrophomonas</taxon>
    </lineage>
</organism>
<dbReference type="InterPro" id="IPR025459">
    <property type="entry name" value="DUF4279"/>
</dbReference>
<dbReference type="Pfam" id="PF14106">
    <property type="entry name" value="DUF4279"/>
    <property type="match status" value="1"/>
</dbReference>
<evidence type="ECO:0000313" key="1">
    <source>
        <dbReference type="EMBL" id="WNH52568.1"/>
    </source>
</evidence>
<reference evidence="1 2" key="1">
    <citation type="submission" date="2022-12" db="EMBL/GenBank/DDBJ databases">
        <title>Two new species, Stenotrophomonas aracearum and Stenotrophomonas oahuensis, isolated from Anthurium (Araceae family) in Hawaii.</title>
        <authorList>
            <person name="Chunag S.C."/>
            <person name="Dobhal S."/>
            <person name="Alvarez A."/>
            <person name="Arif M."/>
        </authorList>
    </citation>
    <scope>NUCLEOTIDE SEQUENCE [LARGE SCALE GENOMIC DNA]</scope>
    <source>
        <strain evidence="1 2">A5586</strain>
    </source>
</reference>